<dbReference type="Pfam" id="PF00625">
    <property type="entry name" value="Guanylate_kin"/>
    <property type="match status" value="1"/>
</dbReference>
<dbReference type="InterPro" id="IPR000584">
    <property type="entry name" value="VDCC_L_bsu"/>
</dbReference>
<feature type="domain" description="Voltage-dependent L-type calcium channel subunit beta-1-4 N-terminal A" evidence="4">
    <location>
        <begin position="3"/>
        <end position="43"/>
    </location>
</feature>
<accession>A0A8C9ZHX6</accession>
<protein>
    <submittedName>
        <fullName evidence="5">Calcium voltage-gated channel auxiliary subunit beta 4</fullName>
    </submittedName>
</protein>
<evidence type="ECO:0000256" key="2">
    <source>
        <dbReference type="SAM" id="MobiDB-lite"/>
    </source>
</evidence>
<dbReference type="GeneTree" id="ENSGT00950000182837"/>
<feature type="compositionally biased region" description="Basic and acidic residues" evidence="2">
    <location>
        <begin position="244"/>
        <end position="268"/>
    </location>
</feature>
<sequence length="320" mass="36480">MQGSADSYTSRPSDSDVSLEEEREVRQEREQQATTQLERAKTKPVAFAVRTNVSYCGALDEDVPVPATAISFDAKDFLHIKEKFNNDWWIGRLVKEGCEIGFIPIAEKHTSPCLSHIWSHNPEVQSEIERIFELARSLQLVVLDADTINHPAQLLKTSLAPIIVHVKVSSPKEMFDIILDENQLEDACEHLAEYLEAYWKATHTSMATPLNPLLGRNLGPTTLTPYPTSISGLQTQRIRQSNHTGDHSTPNERRNLMTSDENYHNERAHKGRNRISSGSQHSREQQDPYQDYQDPYQDAYKPHRNRSSPGSYSHDSRHRL</sequence>
<feature type="domain" description="Guanylate kinase/L-type calcium channel beta subunit" evidence="3">
    <location>
        <begin position="123"/>
        <end position="174"/>
    </location>
</feature>
<name>A0A8C9ZHX6_SANLU</name>
<dbReference type="GO" id="GO:0005245">
    <property type="term" value="F:voltage-gated calcium channel activity"/>
    <property type="evidence" value="ECO:0007669"/>
    <property type="project" value="InterPro"/>
</dbReference>
<dbReference type="PANTHER" id="PTHR11824">
    <property type="entry name" value="VOLTAGE-DEPENDENT CALCIUM CHANNEL BETA SUBUNIT"/>
    <property type="match status" value="1"/>
</dbReference>
<dbReference type="AlphaFoldDB" id="A0A8C9ZHX6"/>
<evidence type="ECO:0000313" key="5">
    <source>
        <dbReference type="Ensembl" id="ENSSLUP00000040383.1"/>
    </source>
</evidence>
<dbReference type="InterPro" id="IPR046937">
    <property type="entry name" value="CAB1-4_N_A-dom"/>
</dbReference>
<keyword evidence="1" id="KW-0597">Phosphoprotein</keyword>
<feature type="region of interest" description="Disordered" evidence="2">
    <location>
        <begin position="1"/>
        <end position="38"/>
    </location>
</feature>
<dbReference type="InterPro" id="IPR008145">
    <property type="entry name" value="GK/Ca_channel_bsu"/>
</dbReference>
<feature type="region of interest" description="Disordered" evidence="2">
    <location>
        <begin position="225"/>
        <end position="320"/>
    </location>
</feature>
<dbReference type="Proteomes" id="UP000694568">
    <property type="component" value="Unplaced"/>
</dbReference>
<evidence type="ECO:0000259" key="3">
    <source>
        <dbReference type="Pfam" id="PF00625"/>
    </source>
</evidence>
<reference evidence="5" key="2">
    <citation type="submission" date="2025-09" db="UniProtKB">
        <authorList>
            <consortium name="Ensembl"/>
        </authorList>
    </citation>
    <scope>IDENTIFICATION</scope>
</reference>
<dbReference type="Pfam" id="PF12052">
    <property type="entry name" value="VGCC_beta4Aa_N"/>
    <property type="match status" value="1"/>
</dbReference>
<proteinExistence type="predicted"/>
<dbReference type="InterPro" id="IPR036028">
    <property type="entry name" value="SH3-like_dom_sf"/>
</dbReference>
<dbReference type="InterPro" id="IPR027417">
    <property type="entry name" value="P-loop_NTPase"/>
</dbReference>
<feature type="compositionally biased region" description="Low complexity" evidence="2">
    <location>
        <begin position="287"/>
        <end position="298"/>
    </location>
</feature>
<feature type="compositionally biased region" description="Polar residues" evidence="2">
    <location>
        <begin position="225"/>
        <end position="243"/>
    </location>
</feature>
<dbReference type="Gene3D" id="3.40.50.300">
    <property type="entry name" value="P-loop containing nucleotide triphosphate hydrolases"/>
    <property type="match status" value="2"/>
</dbReference>
<dbReference type="PRINTS" id="PR01626">
    <property type="entry name" value="LCACHANNELB"/>
</dbReference>
<keyword evidence="6" id="KW-1185">Reference proteome</keyword>
<gene>
    <name evidence="5" type="primary">LOC116044723</name>
</gene>
<evidence type="ECO:0000256" key="1">
    <source>
        <dbReference type="ARBA" id="ARBA00022553"/>
    </source>
</evidence>
<evidence type="ECO:0000259" key="4">
    <source>
        <dbReference type="Pfam" id="PF12052"/>
    </source>
</evidence>
<dbReference type="Ensembl" id="ENSSLUT00000041688.1">
    <property type="protein sequence ID" value="ENSSLUP00000040383.1"/>
    <property type="gene ID" value="ENSSLUG00000016995.1"/>
</dbReference>
<dbReference type="GO" id="GO:0005891">
    <property type="term" value="C:voltage-gated calcium channel complex"/>
    <property type="evidence" value="ECO:0007669"/>
    <property type="project" value="InterPro"/>
</dbReference>
<feature type="compositionally biased region" description="Polar residues" evidence="2">
    <location>
        <begin position="1"/>
        <end position="16"/>
    </location>
</feature>
<evidence type="ECO:0000313" key="6">
    <source>
        <dbReference type="Proteomes" id="UP000694568"/>
    </source>
</evidence>
<dbReference type="Gene3D" id="2.30.30.40">
    <property type="entry name" value="SH3 Domains"/>
    <property type="match status" value="1"/>
</dbReference>
<dbReference type="SUPFAM" id="SSF50044">
    <property type="entry name" value="SH3-domain"/>
    <property type="match status" value="1"/>
</dbReference>
<dbReference type="SUPFAM" id="SSF52540">
    <property type="entry name" value="P-loop containing nucleoside triphosphate hydrolases"/>
    <property type="match status" value="1"/>
</dbReference>
<organism evidence="5 6">
    <name type="scientific">Sander lucioperca</name>
    <name type="common">Pike-perch</name>
    <name type="synonym">Perca lucioperca</name>
    <dbReference type="NCBI Taxonomy" id="283035"/>
    <lineage>
        <taxon>Eukaryota</taxon>
        <taxon>Metazoa</taxon>
        <taxon>Chordata</taxon>
        <taxon>Craniata</taxon>
        <taxon>Vertebrata</taxon>
        <taxon>Euteleostomi</taxon>
        <taxon>Actinopterygii</taxon>
        <taxon>Neopterygii</taxon>
        <taxon>Teleostei</taxon>
        <taxon>Neoteleostei</taxon>
        <taxon>Acanthomorphata</taxon>
        <taxon>Eupercaria</taxon>
        <taxon>Perciformes</taxon>
        <taxon>Percoidei</taxon>
        <taxon>Percidae</taxon>
        <taxon>Luciopercinae</taxon>
        <taxon>Sander</taxon>
    </lineage>
</organism>
<reference evidence="5" key="1">
    <citation type="submission" date="2025-08" db="UniProtKB">
        <authorList>
            <consortium name="Ensembl"/>
        </authorList>
    </citation>
    <scope>IDENTIFICATION</scope>
</reference>
<dbReference type="Gene3D" id="3.30.1310.30">
    <property type="match status" value="1"/>
</dbReference>